<dbReference type="Proteomes" id="UP001519325">
    <property type="component" value="Unassembled WGS sequence"/>
</dbReference>
<evidence type="ECO:0000259" key="2">
    <source>
        <dbReference type="PROSITE" id="PS50943"/>
    </source>
</evidence>
<evidence type="ECO:0000256" key="1">
    <source>
        <dbReference type="ARBA" id="ARBA00023125"/>
    </source>
</evidence>
<dbReference type="InterPro" id="IPR011051">
    <property type="entry name" value="RmlC_Cupin_sf"/>
</dbReference>
<feature type="domain" description="HTH cro/C1-type" evidence="2">
    <location>
        <begin position="5"/>
        <end position="59"/>
    </location>
</feature>
<dbReference type="RefSeq" id="WP_209892707.1">
    <property type="nucleotide sequence ID" value="NZ_JAGGMR010000001.1"/>
</dbReference>
<dbReference type="InterPro" id="IPR010982">
    <property type="entry name" value="Lambda_DNA-bd_dom_sf"/>
</dbReference>
<name>A0ABS4QI05_9NOCA</name>
<dbReference type="PANTHER" id="PTHR46797:SF1">
    <property type="entry name" value="METHYLPHOSPHONATE SYNTHASE"/>
    <property type="match status" value="1"/>
</dbReference>
<dbReference type="Gene3D" id="1.10.260.40">
    <property type="entry name" value="lambda repressor-like DNA-binding domains"/>
    <property type="match status" value="1"/>
</dbReference>
<sequence length="167" mass="17913">MGDRLRQIRQDRGLTLTALSRSCGVSVSYLSAVEKDINQPSLHTLAAITAALGVSIPDVVGHLGQAPARRALLPDQPGTVEIAHARLRLRGSVVTARPDERGTCPVELDDRNLFLYVVSGALAVRVDGTDYRLDMGDALEATGPREVSWHSPAESTVLWTSSPSDDC</sequence>
<dbReference type="PROSITE" id="PS50943">
    <property type="entry name" value="HTH_CROC1"/>
    <property type="match status" value="1"/>
</dbReference>
<dbReference type="Pfam" id="PF01381">
    <property type="entry name" value="HTH_3"/>
    <property type="match status" value="1"/>
</dbReference>
<keyword evidence="1" id="KW-0238">DNA-binding</keyword>
<gene>
    <name evidence="3" type="ORF">BJ987_004191</name>
</gene>
<dbReference type="InterPro" id="IPR001387">
    <property type="entry name" value="Cro/C1-type_HTH"/>
</dbReference>
<dbReference type="CDD" id="cd00093">
    <property type="entry name" value="HTH_XRE"/>
    <property type="match status" value="1"/>
</dbReference>
<dbReference type="PANTHER" id="PTHR46797">
    <property type="entry name" value="HTH-TYPE TRANSCRIPTIONAL REGULATOR"/>
    <property type="match status" value="1"/>
</dbReference>
<organism evidence="3 4">
    <name type="scientific">Nocardia goodfellowii</name>
    <dbReference type="NCBI Taxonomy" id="882446"/>
    <lineage>
        <taxon>Bacteria</taxon>
        <taxon>Bacillati</taxon>
        <taxon>Actinomycetota</taxon>
        <taxon>Actinomycetes</taxon>
        <taxon>Mycobacteriales</taxon>
        <taxon>Nocardiaceae</taxon>
        <taxon>Nocardia</taxon>
    </lineage>
</organism>
<accession>A0ABS4QI05</accession>
<proteinExistence type="predicted"/>
<evidence type="ECO:0000313" key="4">
    <source>
        <dbReference type="Proteomes" id="UP001519325"/>
    </source>
</evidence>
<dbReference type="SUPFAM" id="SSF47413">
    <property type="entry name" value="lambda repressor-like DNA-binding domains"/>
    <property type="match status" value="1"/>
</dbReference>
<dbReference type="SMART" id="SM00530">
    <property type="entry name" value="HTH_XRE"/>
    <property type="match status" value="1"/>
</dbReference>
<comment type="caution">
    <text evidence="3">The sequence shown here is derived from an EMBL/GenBank/DDBJ whole genome shotgun (WGS) entry which is preliminary data.</text>
</comment>
<dbReference type="EMBL" id="JAGGMR010000001">
    <property type="protein sequence ID" value="MBP2191290.1"/>
    <property type="molecule type" value="Genomic_DNA"/>
</dbReference>
<dbReference type="SUPFAM" id="SSF51182">
    <property type="entry name" value="RmlC-like cupins"/>
    <property type="match status" value="1"/>
</dbReference>
<dbReference type="InterPro" id="IPR050807">
    <property type="entry name" value="TransReg_Diox_bact_type"/>
</dbReference>
<protein>
    <submittedName>
        <fullName evidence="3">Transcriptional regulator with XRE-family HTH domain</fullName>
    </submittedName>
</protein>
<evidence type="ECO:0000313" key="3">
    <source>
        <dbReference type="EMBL" id="MBP2191290.1"/>
    </source>
</evidence>
<keyword evidence="4" id="KW-1185">Reference proteome</keyword>
<reference evidence="3 4" key="1">
    <citation type="submission" date="2021-03" db="EMBL/GenBank/DDBJ databases">
        <title>Sequencing the genomes of 1000 actinobacteria strains.</title>
        <authorList>
            <person name="Klenk H.-P."/>
        </authorList>
    </citation>
    <scope>NUCLEOTIDE SEQUENCE [LARGE SCALE GENOMIC DNA]</scope>
    <source>
        <strain evidence="3 4">DSM 45516</strain>
    </source>
</reference>